<dbReference type="HOGENOM" id="CLU_336252_0_0_1"/>
<organism evidence="2">
    <name type="scientific">Dendroctonus ponderosae</name>
    <name type="common">Mountain pine beetle</name>
    <dbReference type="NCBI Taxonomy" id="77166"/>
    <lineage>
        <taxon>Eukaryota</taxon>
        <taxon>Metazoa</taxon>
        <taxon>Ecdysozoa</taxon>
        <taxon>Arthropoda</taxon>
        <taxon>Hexapoda</taxon>
        <taxon>Insecta</taxon>
        <taxon>Pterygota</taxon>
        <taxon>Neoptera</taxon>
        <taxon>Endopterygota</taxon>
        <taxon>Coleoptera</taxon>
        <taxon>Polyphaga</taxon>
        <taxon>Cucujiformia</taxon>
        <taxon>Curculionidae</taxon>
        <taxon>Scolytinae</taxon>
        <taxon>Dendroctonus</taxon>
    </lineage>
</organism>
<feature type="transmembrane region" description="Helical" evidence="1">
    <location>
        <begin position="509"/>
        <end position="531"/>
    </location>
</feature>
<dbReference type="Proteomes" id="UP000030742">
    <property type="component" value="Unassembled WGS sequence"/>
</dbReference>
<evidence type="ECO:0000256" key="1">
    <source>
        <dbReference type="SAM" id="Phobius"/>
    </source>
</evidence>
<feature type="transmembrane region" description="Helical" evidence="1">
    <location>
        <begin position="537"/>
        <end position="557"/>
    </location>
</feature>
<dbReference type="EMBL" id="KB741050">
    <property type="protein sequence ID" value="ENN74485.1"/>
    <property type="molecule type" value="Genomic_DNA"/>
</dbReference>
<feature type="transmembrane region" description="Helical" evidence="1">
    <location>
        <begin position="569"/>
        <end position="591"/>
    </location>
</feature>
<dbReference type="EMBL" id="KB631815">
    <property type="protein sequence ID" value="ERL86484.1"/>
    <property type="molecule type" value="Genomic_DNA"/>
</dbReference>
<evidence type="ECO:0000313" key="2">
    <source>
        <dbReference type="EMBL" id="ENN74485.1"/>
    </source>
</evidence>
<keyword evidence="1" id="KW-0812">Transmembrane</keyword>
<accession>N6TYV4</accession>
<dbReference type="OrthoDB" id="6341359at2759"/>
<sequence>MACVSDCLDMSPPPDTILFMPPPPAPQFLFPNLDSYNATNCFATQSCDAATAFLNHKGNFRNLDRIEYMEMPSKEAEAKWNVSGIGDTWLLVLVASSIGVLLLGALLAMFLIKCREMHLFGHTEHCSLHTSSLKHLEPRDCNTLPNGNSKLGHPMNTSFYTPTPRLQDNRMVWAAITPRGTEHFISENNYSRNLVCYEPPPEDHYESIDNLPPQRRHENSNHVAYYGYHKEFDYDDPTPLIEHYQMGDIEYVGDHQYQIIGNSDMRCSSLALNQQSLARHIPILKSRVSSPTRIEHPNLPPLNLLPQRSANNTLKKNSINYRTMDPGKLLKMLAILPMACLWAGFFVRSEAHDFVIPIEGEELLYKTSEVFTKQIAVINSSAQIGVVLDPLGDRVLILNGETGRGVVLNKRLGFGVEVESSGWSIYKESLQDYLKDVDIDGLVDENDDREFQFEVASGGEARAFIHNSLRRFAPDFLAEIQEDAGDLISGVLRFFGFIIYPLKVTLAPLLNMVTTSWVVFKGGFLALVNIFKWIGKLVAAIPGGVGMLAIAAVQLPLSAIIEAADGAKAFFFILRAIARSLNLMNVLKFVLTSAAEITKFIVGLGGLVVKGITGIFSIVSRLFSFNIWKIGSAIKGFTELILTFIRGDRVSHDTVKNSCKELLTIPNEQQTQFGNGEEFREYREFLGGVSGDVSYKIHGVVVAPFVKILTQRSSSAKATIVSALDMLNPLVPFHVSLPQLLVNMVKSLNTTEGSAYVEQLMPNLRIPKDALSEAGNVLRAGVPEESIEEMVNLPAPDLLRKVPIVRDIYNELDEAALQYRNASLDTFLESHHVGELVEFTTKAIGLVR</sequence>
<name>N6TYV4_DENPD</name>
<evidence type="ECO:0000313" key="3">
    <source>
        <dbReference type="EMBL" id="ERL86484.1"/>
    </source>
</evidence>
<keyword evidence="1" id="KW-1133">Transmembrane helix</keyword>
<keyword evidence="1" id="KW-0472">Membrane</keyword>
<feature type="non-terminal residue" evidence="2">
    <location>
        <position position="1"/>
    </location>
</feature>
<reference evidence="2 4" key="1">
    <citation type="journal article" date="2013" name="Genome Biol.">
        <title>Draft genome of the mountain pine beetle, Dendroctonus ponderosae Hopkins, a major forest pest.</title>
        <authorList>
            <person name="Keeling C.I."/>
            <person name="Yuen M.M."/>
            <person name="Liao N.Y."/>
            <person name="Docking T.R."/>
            <person name="Chan S.K."/>
            <person name="Taylor G.A."/>
            <person name="Palmquist D.L."/>
            <person name="Jackman S.D."/>
            <person name="Nguyen A."/>
            <person name="Li M."/>
            <person name="Henderson H."/>
            <person name="Janes J.K."/>
            <person name="Zhao Y."/>
            <person name="Pandoh P."/>
            <person name="Moore R."/>
            <person name="Sperling F.A."/>
            <person name="Huber D.P."/>
            <person name="Birol I."/>
            <person name="Jones S.J."/>
            <person name="Bohlmann J."/>
        </authorList>
    </citation>
    <scope>NUCLEOTIDE SEQUENCE</scope>
</reference>
<feature type="transmembrane region" description="Helical" evidence="1">
    <location>
        <begin position="89"/>
        <end position="112"/>
    </location>
</feature>
<protein>
    <submittedName>
        <fullName evidence="2">Uncharacterized protein</fullName>
    </submittedName>
</protein>
<gene>
    <name evidence="3" type="ORF">D910_03889</name>
    <name evidence="2" type="ORF">YQE_08930</name>
</gene>
<evidence type="ECO:0000313" key="4">
    <source>
        <dbReference type="Proteomes" id="UP000030742"/>
    </source>
</evidence>
<feature type="transmembrane region" description="Helical" evidence="1">
    <location>
        <begin position="597"/>
        <end position="619"/>
    </location>
</feature>
<dbReference type="AlphaFoldDB" id="N6TYV4"/>
<proteinExistence type="predicted"/>